<proteinExistence type="inferred from homology"/>
<feature type="transmembrane region" description="Helical" evidence="7">
    <location>
        <begin position="351"/>
        <end position="373"/>
    </location>
</feature>
<keyword evidence="2 7" id="KW-0812">Transmembrane</keyword>
<comment type="similarity">
    <text evidence="5">Belongs to the SAT4 family.</text>
</comment>
<sequence>MDINLTDDPQLGPNPQIPEGFQVSPHDMLRILSTAMWIGGSSPNFKYETTGEVIKKYARYAWAVRGKVTAPDISRLFGPSEGEAEWLLEIFGGPKSFGEMMVAIAYDLYPYLPHPTNPNVVVPLFISFTIITTFIMALRLWSRYKVAGGIQPFDWLAVVGFALTIAWGGIAVYHDHINTQWQAFYDKSWYNLAGGLETYYALTVFYSWVMMAIKLSLLLFYYRMTNWNYIRWSVYATTFVVVGTTISATMVWLLQCPHVRYWEYPWEMCRINRKKAEMVIASLYIFTDIVIWILPMPLVFQLKLYPRERLLALITFSLGAIACVASCYRLAMIDQFSNYSSQSSSTLIIDAWTIIELNLALICSSAPAVRALAIHYAPKILNSLGTVAFTSQSATGKKGSIGSTTGSSKTGAQARVTSDPEK</sequence>
<organism evidence="9 10">
    <name type="scientific">Orbilia javanica</name>
    <dbReference type="NCBI Taxonomy" id="47235"/>
    <lineage>
        <taxon>Eukaryota</taxon>
        <taxon>Fungi</taxon>
        <taxon>Dikarya</taxon>
        <taxon>Ascomycota</taxon>
        <taxon>Pezizomycotina</taxon>
        <taxon>Orbiliomycetes</taxon>
        <taxon>Orbiliales</taxon>
        <taxon>Orbiliaceae</taxon>
        <taxon>Orbilia</taxon>
    </lineage>
</organism>
<keyword evidence="4 7" id="KW-0472">Membrane</keyword>
<feature type="domain" description="Rhodopsin" evidence="8">
    <location>
        <begin position="138"/>
        <end position="373"/>
    </location>
</feature>
<dbReference type="PANTHER" id="PTHR33048">
    <property type="entry name" value="PTH11-LIKE INTEGRAL MEMBRANE PROTEIN (AFU_ORTHOLOGUE AFUA_5G11245)"/>
    <property type="match status" value="1"/>
</dbReference>
<evidence type="ECO:0000313" key="10">
    <source>
        <dbReference type="Proteomes" id="UP001313282"/>
    </source>
</evidence>
<comment type="caution">
    <text evidence="9">The sequence shown here is derived from an EMBL/GenBank/DDBJ whole genome shotgun (WGS) entry which is preliminary data.</text>
</comment>
<feature type="region of interest" description="Disordered" evidence="6">
    <location>
        <begin position="394"/>
        <end position="422"/>
    </location>
</feature>
<evidence type="ECO:0000259" key="8">
    <source>
        <dbReference type="Pfam" id="PF20684"/>
    </source>
</evidence>
<reference evidence="9 10" key="1">
    <citation type="submission" date="2019-10" db="EMBL/GenBank/DDBJ databases">
        <authorList>
            <person name="Palmer J.M."/>
        </authorList>
    </citation>
    <scope>NUCLEOTIDE SEQUENCE [LARGE SCALE GENOMIC DNA]</scope>
    <source>
        <strain evidence="9 10">TWF718</strain>
    </source>
</reference>
<gene>
    <name evidence="9" type="ORF">TWF718_010508</name>
</gene>
<keyword evidence="10" id="KW-1185">Reference proteome</keyword>
<keyword evidence="3 7" id="KW-1133">Transmembrane helix</keyword>
<feature type="transmembrane region" description="Helical" evidence="7">
    <location>
        <begin position="199"/>
        <end position="222"/>
    </location>
</feature>
<evidence type="ECO:0000256" key="6">
    <source>
        <dbReference type="SAM" id="MobiDB-lite"/>
    </source>
</evidence>
<evidence type="ECO:0000256" key="3">
    <source>
        <dbReference type="ARBA" id="ARBA00022989"/>
    </source>
</evidence>
<feature type="transmembrane region" description="Helical" evidence="7">
    <location>
        <begin position="120"/>
        <end position="141"/>
    </location>
</feature>
<dbReference type="InterPro" id="IPR052337">
    <property type="entry name" value="SAT4-like"/>
</dbReference>
<accession>A0AAN8RED6</accession>
<dbReference type="EMBL" id="JAVHNR010000008">
    <property type="protein sequence ID" value="KAK6335066.1"/>
    <property type="molecule type" value="Genomic_DNA"/>
</dbReference>
<dbReference type="GO" id="GO:0016020">
    <property type="term" value="C:membrane"/>
    <property type="evidence" value="ECO:0007669"/>
    <property type="project" value="UniProtKB-SubCell"/>
</dbReference>
<evidence type="ECO:0000256" key="1">
    <source>
        <dbReference type="ARBA" id="ARBA00004141"/>
    </source>
</evidence>
<dbReference type="InterPro" id="IPR049326">
    <property type="entry name" value="Rhodopsin_dom_fungi"/>
</dbReference>
<evidence type="ECO:0000256" key="4">
    <source>
        <dbReference type="ARBA" id="ARBA00023136"/>
    </source>
</evidence>
<dbReference type="Proteomes" id="UP001313282">
    <property type="component" value="Unassembled WGS sequence"/>
</dbReference>
<comment type="subcellular location">
    <subcellularLocation>
        <location evidence="1">Membrane</location>
        <topology evidence="1">Multi-pass membrane protein</topology>
    </subcellularLocation>
</comment>
<evidence type="ECO:0000313" key="9">
    <source>
        <dbReference type="EMBL" id="KAK6335066.1"/>
    </source>
</evidence>
<feature type="transmembrane region" description="Helical" evidence="7">
    <location>
        <begin position="278"/>
        <end position="298"/>
    </location>
</feature>
<feature type="transmembrane region" description="Helical" evidence="7">
    <location>
        <begin position="153"/>
        <end position="173"/>
    </location>
</feature>
<evidence type="ECO:0000256" key="7">
    <source>
        <dbReference type="SAM" id="Phobius"/>
    </source>
</evidence>
<evidence type="ECO:0000256" key="5">
    <source>
        <dbReference type="ARBA" id="ARBA00038359"/>
    </source>
</evidence>
<feature type="transmembrane region" description="Helical" evidence="7">
    <location>
        <begin position="234"/>
        <end position="254"/>
    </location>
</feature>
<protein>
    <recommendedName>
        <fullName evidence="8">Rhodopsin domain-containing protein</fullName>
    </recommendedName>
</protein>
<dbReference type="Pfam" id="PF20684">
    <property type="entry name" value="Fung_rhodopsin"/>
    <property type="match status" value="1"/>
</dbReference>
<dbReference type="PANTHER" id="PTHR33048:SF47">
    <property type="entry name" value="INTEGRAL MEMBRANE PROTEIN-RELATED"/>
    <property type="match status" value="1"/>
</dbReference>
<name>A0AAN8RED6_9PEZI</name>
<evidence type="ECO:0000256" key="2">
    <source>
        <dbReference type="ARBA" id="ARBA00022692"/>
    </source>
</evidence>
<dbReference type="AlphaFoldDB" id="A0AAN8RED6"/>
<feature type="compositionally biased region" description="Low complexity" evidence="6">
    <location>
        <begin position="395"/>
        <end position="411"/>
    </location>
</feature>
<feature type="transmembrane region" description="Helical" evidence="7">
    <location>
        <begin position="310"/>
        <end position="331"/>
    </location>
</feature>